<comment type="caution">
    <text evidence="2">The sequence shown here is derived from an EMBL/GenBank/DDBJ whole genome shotgun (WGS) entry which is preliminary data.</text>
</comment>
<proteinExistence type="predicted"/>
<name>A0A0F9J3C0_9ZZZZ</name>
<organism evidence="2">
    <name type="scientific">marine sediment metagenome</name>
    <dbReference type="NCBI Taxonomy" id="412755"/>
    <lineage>
        <taxon>unclassified sequences</taxon>
        <taxon>metagenomes</taxon>
        <taxon>ecological metagenomes</taxon>
    </lineage>
</organism>
<dbReference type="EMBL" id="LAZR01010948">
    <property type="protein sequence ID" value="KKM64194.1"/>
    <property type="molecule type" value="Genomic_DNA"/>
</dbReference>
<gene>
    <name evidence="2" type="ORF">LCGC14_1503770</name>
</gene>
<evidence type="ECO:0000256" key="1">
    <source>
        <dbReference type="SAM" id="MobiDB-lite"/>
    </source>
</evidence>
<feature type="non-terminal residue" evidence="2">
    <location>
        <position position="1"/>
    </location>
</feature>
<feature type="region of interest" description="Disordered" evidence="1">
    <location>
        <begin position="1"/>
        <end position="49"/>
    </location>
</feature>
<reference evidence="2" key="1">
    <citation type="journal article" date="2015" name="Nature">
        <title>Complex archaea that bridge the gap between prokaryotes and eukaryotes.</title>
        <authorList>
            <person name="Spang A."/>
            <person name="Saw J.H."/>
            <person name="Jorgensen S.L."/>
            <person name="Zaremba-Niedzwiedzka K."/>
            <person name="Martijn J."/>
            <person name="Lind A.E."/>
            <person name="van Eijk R."/>
            <person name="Schleper C."/>
            <person name="Guy L."/>
            <person name="Ettema T.J."/>
        </authorList>
    </citation>
    <scope>NUCLEOTIDE SEQUENCE</scope>
</reference>
<dbReference type="AlphaFoldDB" id="A0A0F9J3C0"/>
<sequence>RPAGGPGRSDHPDGAPPATVAPDRDGDRGPGGSGWDRAGGVAGIHTDRP</sequence>
<accession>A0A0F9J3C0</accession>
<evidence type="ECO:0000313" key="2">
    <source>
        <dbReference type="EMBL" id="KKM64194.1"/>
    </source>
</evidence>
<protein>
    <submittedName>
        <fullName evidence="2">Uncharacterized protein</fullName>
    </submittedName>
</protein>